<dbReference type="KEGG" id="strr:EKD16_01760"/>
<organism evidence="4 5">
    <name type="scientific">Streptomonospora litoralis</name>
    <dbReference type="NCBI Taxonomy" id="2498135"/>
    <lineage>
        <taxon>Bacteria</taxon>
        <taxon>Bacillati</taxon>
        <taxon>Actinomycetota</taxon>
        <taxon>Actinomycetes</taxon>
        <taxon>Streptosporangiales</taxon>
        <taxon>Nocardiopsidaceae</taxon>
        <taxon>Streptomonospora</taxon>
    </lineage>
</organism>
<dbReference type="Proteomes" id="UP000292235">
    <property type="component" value="Chromosome"/>
</dbReference>
<evidence type="ECO:0000256" key="2">
    <source>
        <dbReference type="SAM" id="Phobius"/>
    </source>
</evidence>
<dbReference type="EMBL" id="CP036455">
    <property type="protein sequence ID" value="QBI52169.1"/>
    <property type="molecule type" value="Genomic_DNA"/>
</dbReference>
<feature type="domain" description="Thioredoxin" evidence="3">
    <location>
        <begin position="97"/>
        <end position="177"/>
    </location>
</feature>
<evidence type="ECO:0000313" key="4">
    <source>
        <dbReference type="EMBL" id="QBI52169.1"/>
    </source>
</evidence>
<gene>
    <name evidence="4" type="ORF">EKD16_01760</name>
</gene>
<dbReference type="Gene3D" id="3.40.30.10">
    <property type="entry name" value="Glutaredoxin"/>
    <property type="match status" value="1"/>
</dbReference>
<dbReference type="SUPFAM" id="SSF52833">
    <property type="entry name" value="Thioredoxin-like"/>
    <property type="match status" value="1"/>
</dbReference>
<evidence type="ECO:0000313" key="5">
    <source>
        <dbReference type="Proteomes" id="UP000292235"/>
    </source>
</evidence>
<accession>A0A4P6Q043</accession>
<dbReference type="CDD" id="cd02947">
    <property type="entry name" value="TRX_family"/>
    <property type="match status" value="1"/>
</dbReference>
<keyword evidence="2" id="KW-1133">Transmembrane helix</keyword>
<keyword evidence="5" id="KW-1185">Reference proteome</keyword>
<keyword evidence="2" id="KW-0472">Membrane</keyword>
<evidence type="ECO:0000259" key="3">
    <source>
        <dbReference type="Pfam" id="PF00085"/>
    </source>
</evidence>
<dbReference type="Pfam" id="PF00085">
    <property type="entry name" value="Thioredoxin"/>
    <property type="match status" value="1"/>
</dbReference>
<dbReference type="RefSeq" id="WP_394347303.1">
    <property type="nucleotide sequence ID" value="NZ_CP036455.1"/>
</dbReference>
<evidence type="ECO:0000256" key="1">
    <source>
        <dbReference type="SAM" id="MobiDB-lite"/>
    </source>
</evidence>
<dbReference type="AlphaFoldDB" id="A0A4P6Q043"/>
<keyword evidence="2" id="KW-0812">Transmembrane</keyword>
<reference evidence="4 5" key="1">
    <citation type="submission" date="2019-02" db="EMBL/GenBank/DDBJ databases">
        <authorList>
            <person name="Khodamoradi S."/>
            <person name="Hahnke R.L."/>
            <person name="Kaempfer P."/>
            <person name="Schumann P."/>
            <person name="Rohde M."/>
            <person name="Steinert M."/>
            <person name="Luzhetskyy A."/>
            <person name="Wink J."/>
            <person name="Ruckert C."/>
        </authorList>
    </citation>
    <scope>NUCLEOTIDE SEQUENCE [LARGE SCALE GENOMIC DNA]</scope>
    <source>
        <strain evidence="4 5">M2</strain>
    </source>
</reference>
<dbReference type="InterPro" id="IPR036249">
    <property type="entry name" value="Thioredoxin-like_sf"/>
</dbReference>
<protein>
    <submittedName>
        <fullName evidence="4">Thioredoxin</fullName>
    </submittedName>
</protein>
<dbReference type="InterPro" id="IPR013766">
    <property type="entry name" value="Thioredoxin_domain"/>
</dbReference>
<sequence length="185" mass="19372">MDAGALDSETLAGAAALAAVLVLGTAFGLLRRRRDGRFRAVGNAERTRRRARPLPVATQSAGEESASMDAERSGRATAAPQVPDRLTAADLGAELGERATLVQFSTAFCQPCRATRRILGEVGAMVEGVAHVEIDAESHLDLVRRLDVVRTPTVLVLDAAGRISRRAGGAPRKADVIAALGEAIP</sequence>
<proteinExistence type="predicted"/>
<feature type="transmembrane region" description="Helical" evidence="2">
    <location>
        <begin position="12"/>
        <end position="30"/>
    </location>
</feature>
<name>A0A4P6Q043_9ACTN</name>
<feature type="region of interest" description="Disordered" evidence="1">
    <location>
        <begin position="42"/>
        <end position="79"/>
    </location>
</feature>